<dbReference type="OrthoDB" id="16473at10239"/>
<dbReference type="Gene3D" id="1.10.3230.10">
    <property type="entry name" value="YqbG-like"/>
    <property type="match status" value="1"/>
</dbReference>
<dbReference type="GeneID" id="26647038"/>
<evidence type="ECO:0000313" key="1">
    <source>
        <dbReference type="EMBL" id="CEK40337.1"/>
    </source>
</evidence>
<dbReference type="Proteomes" id="UP000030730">
    <property type="component" value="Genome"/>
</dbReference>
<keyword evidence="2" id="KW-1185">Reference proteome</keyword>
<dbReference type="KEGG" id="vg:26647038"/>
<evidence type="ECO:0000313" key="2">
    <source>
        <dbReference type="Proteomes" id="UP000030730"/>
    </source>
</evidence>
<evidence type="ECO:0008006" key="3">
    <source>
        <dbReference type="Google" id="ProtNLM"/>
    </source>
</evidence>
<name>A0A0A8WEA0_9CAUD</name>
<organism evidence="1 2">
    <name type="scientific">Clostridium phage phiCD146</name>
    <dbReference type="NCBI Taxonomy" id="1582151"/>
    <lineage>
        <taxon>Viruses</taxon>
        <taxon>Duplodnaviria</taxon>
        <taxon>Heunggongvirae</taxon>
        <taxon>Uroviricota</taxon>
        <taxon>Caudoviricetes</taxon>
        <taxon>Leicestervirus</taxon>
        <taxon>Leicestervirus CD146</taxon>
    </lineage>
</organism>
<dbReference type="InterPro" id="IPR036558">
    <property type="entry name" value="YqbG-like_sf"/>
</dbReference>
<proteinExistence type="predicted"/>
<reference evidence="1 2" key="1">
    <citation type="submission" date="2014-12" db="EMBL/GenBank/DDBJ databases">
        <title>Whole Genome Sequence and Molecular Characterization of Siphoviridae / Myoviridae Phage Infecting Clostridium difficile.</title>
        <authorList>
            <person name="Monot M."/>
        </authorList>
    </citation>
    <scope>NUCLEOTIDE SEQUENCE [LARGE SCALE GENOMIC DNA]</scope>
</reference>
<accession>A0A0A8WEA0</accession>
<gene>
    <name evidence="1" type="ORF">PHICD146_20008</name>
</gene>
<dbReference type="RefSeq" id="YP_009214136.1">
    <property type="nucleotide sequence ID" value="NC_028958.1"/>
</dbReference>
<dbReference type="EMBL" id="LN681536">
    <property type="protein sequence ID" value="CEK40337.1"/>
    <property type="molecule type" value="Genomic_DNA"/>
</dbReference>
<protein>
    <recommendedName>
        <fullName evidence="3">Head-tail connector protein</fullName>
    </recommendedName>
</protein>
<sequence>MNMYIDYEFYSTLGGEIPQGKFNKYAIRATKYIDYNTFNRIEEVTEEIKIATCEIADLIYKSSLEGDKEVQSESIGSHSVTYSANNKTIEQKAYDILKMYLDSDLLYRGV</sequence>